<evidence type="ECO:0008006" key="4">
    <source>
        <dbReference type="Google" id="ProtNLM"/>
    </source>
</evidence>
<name>A0ABR1Z2N4_9PEZI</name>
<accession>A0ABR1Z2N4</accession>
<evidence type="ECO:0000313" key="3">
    <source>
        <dbReference type="Proteomes" id="UP001492380"/>
    </source>
</evidence>
<comment type="caution">
    <text evidence="2">The sequence shown here is derived from an EMBL/GenBank/DDBJ whole genome shotgun (WGS) entry which is preliminary data.</text>
</comment>
<evidence type="ECO:0000256" key="1">
    <source>
        <dbReference type="SAM" id="SignalP"/>
    </source>
</evidence>
<keyword evidence="3" id="KW-1185">Reference proteome</keyword>
<dbReference type="EMBL" id="JBBWRZ010000001">
    <property type="protein sequence ID" value="KAK8246663.1"/>
    <property type="molecule type" value="Genomic_DNA"/>
</dbReference>
<protein>
    <recommendedName>
        <fullName evidence="4">DUF4185 domain-containing protein</fullName>
    </recommendedName>
</protein>
<evidence type="ECO:0000313" key="2">
    <source>
        <dbReference type="EMBL" id="KAK8246663.1"/>
    </source>
</evidence>
<organism evidence="2 3">
    <name type="scientific">Phyllosticta capitalensis</name>
    <dbReference type="NCBI Taxonomy" id="121624"/>
    <lineage>
        <taxon>Eukaryota</taxon>
        <taxon>Fungi</taxon>
        <taxon>Dikarya</taxon>
        <taxon>Ascomycota</taxon>
        <taxon>Pezizomycotina</taxon>
        <taxon>Dothideomycetes</taxon>
        <taxon>Dothideomycetes incertae sedis</taxon>
        <taxon>Botryosphaeriales</taxon>
        <taxon>Phyllostictaceae</taxon>
        <taxon>Phyllosticta</taxon>
    </lineage>
</organism>
<reference evidence="2 3" key="1">
    <citation type="submission" date="2024-04" db="EMBL/GenBank/DDBJ databases">
        <title>Phyllosticta paracitricarpa is synonymous to the EU quarantine fungus P. citricarpa based on phylogenomic analyses.</title>
        <authorList>
            <consortium name="Lawrence Berkeley National Laboratory"/>
            <person name="Van Ingen-Buijs V.A."/>
            <person name="Van Westerhoven A.C."/>
            <person name="Haridas S."/>
            <person name="Skiadas P."/>
            <person name="Martin F."/>
            <person name="Groenewald J.Z."/>
            <person name="Crous P.W."/>
            <person name="Seidl M.F."/>
        </authorList>
    </citation>
    <scope>NUCLEOTIDE SEQUENCE [LARGE SCALE GENOMIC DNA]</scope>
    <source>
        <strain evidence="2 3">CBS 123374</strain>
    </source>
</reference>
<gene>
    <name evidence="2" type="ORF">HDK90DRAFT_461482</name>
</gene>
<feature type="signal peptide" evidence="1">
    <location>
        <begin position="1"/>
        <end position="19"/>
    </location>
</feature>
<sequence>MHSLAYLLSASACLSTVSAGVVIPQRSSRAASSSIKAITTPTIPKISSTPVVQAAGAPTTTSTTYPTGTLPDPATFKTQNGTKWSIQYVGNTKFSGTVGTKGFGGDKCRSSVLGGKVIWNCGDMECMPDWTVCGFSMGPAFYGTTDVMTVNTSAVQYAQDWNFAQPWSGDPTPQAPQTGWGMDTSNIAAINDTHGVAYAWEIWRGASDGSYVDRGNAVVAVTLGATKPIATRMGPLLSGPNAVQMGLLSILRDGDYIYSYSMGGPTGIVVGRVKAGDDAFDATKYQFLQANDFATWGTPGSIPPGSTTTYGMKTAESSGKFACNVYGSVFYSNYFQKYVMICTIYMSFTNMYVADNPWGPWSSQYGLLSGWGAGYGSHAHPEYSPNGSHKELYFSQGPNGPFNMFKLTFNF</sequence>
<dbReference type="Proteomes" id="UP001492380">
    <property type="component" value="Unassembled WGS sequence"/>
</dbReference>
<keyword evidence="1" id="KW-0732">Signal</keyword>
<proteinExistence type="predicted"/>
<feature type="chain" id="PRO_5046539485" description="DUF4185 domain-containing protein" evidence="1">
    <location>
        <begin position="20"/>
        <end position="411"/>
    </location>
</feature>